<dbReference type="InterPro" id="IPR015424">
    <property type="entry name" value="PyrdxlP-dep_Trfase"/>
</dbReference>
<dbReference type="AlphaFoldDB" id="A0A1M7AWP6"/>
<evidence type="ECO:0000259" key="10">
    <source>
        <dbReference type="Pfam" id="PF00155"/>
    </source>
</evidence>
<dbReference type="Pfam" id="PF00155">
    <property type="entry name" value="Aminotran_1_2"/>
    <property type="match status" value="1"/>
</dbReference>
<dbReference type="Gene3D" id="3.40.640.10">
    <property type="entry name" value="Type I PLP-dependent aspartate aminotransferase-like (Major domain)"/>
    <property type="match status" value="1"/>
</dbReference>
<dbReference type="Gene3D" id="3.90.1150.10">
    <property type="entry name" value="Aspartate Aminotransferase, domain 1"/>
    <property type="match status" value="1"/>
</dbReference>
<sequence length="376" mass="42494">MTTCALPDFDRLVPPHIKCFEAYIPSKPDDVLMQYYGCASLLRLNNNENPLGPPEESRQAILDFPPNRASVYPSGDAYHLRRKLAERFGMDLDQFLVGNGANEVIAFVIKAFCQEGDNIVTADKTFAVYEWVAQFSGFEARTVPLKDYGFDDEAMLAAADERTKIFFVCNPNNPTGAYWDRNKLLNFLNRVGNKSIVVVDEAYCEFVEKPDFPDAMELLPQYPNLVTFRTFSKMFGLASLRIGYLAGSLEVVDIIRRTCVVYSVNALAQAAALAALESKHHIENTRALVREAKEYLHHEMNSLGLFTVGEEGCYLMVRLPMSDSLAYRKLMSQGVMIRTMTGFRFPNFIRVSVGEMPAMQRFVHCLKNILRESGHD</sequence>
<feature type="domain" description="Aminotransferase class I/classII large" evidence="10">
    <location>
        <begin position="41"/>
        <end position="363"/>
    </location>
</feature>
<evidence type="ECO:0000256" key="4">
    <source>
        <dbReference type="ARBA" id="ARBA00011738"/>
    </source>
</evidence>
<evidence type="ECO:0000256" key="3">
    <source>
        <dbReference type="ARBA" id="ARBA00007970"/>
    </source>
</evidence>
<feature type="modified residue" description="N6-(pyridoxal phosphate)lysine" evidence="9">
    <location>
        <position position="233"/>
    </location>
</feature>
<comment type="cofactor">
    <cofactor evidence="1 9">
        <name>pyridoxal 5'-phosphate</name>
        <dbReference type="ChEBI" id="CHEBI:597326"/>
    </cofactor>
</comment>
<dbReference type="PANTHER" id="PTHR43643:SF3">
    <property type="entry name" value="HISTIDINOL-PHOSPHATE AMINOTRANSFERASE"/>
    <property type="match status" value="1"/>
</dbReference>
<comment type="pathway">
    <text evidence="2 9">Amino-acid biosynthesis; L-histidine biosynthesis; L-histidine from 5-phospho-alpha-D-ribose 1-diphosphate: step 7/9.</text>
</comment>
<dbReference type="CDD" id="cd00609">
    <property type="entry name" value="AAT_like"/>
    <property type="match status" value="1"/>
</dbReference>
<evidence type="ECO:0000256" key="5">
    <source>
        <dbReference type="ARBA" id="ARBA00022576"/>
    </source>
</evidence>
<dbReference type="OrthoDB" id="9813612at2"/>
<keyword evidence="6 9" id="KW-0808">Transferase</keyword>
<dbReference type="UniPathway" id="UPA00031">
    <property type="reaction ID" value="UER00012"/>
</dbReference>
<dbReference type="GO" id="GO:0030170">
    <property type="term" value="F:pyridoxal phosphate binding"/>
    <property type="evidence" value="ECO:0007669"/>
    <property type="project" value="InterPro"/>
</dbReference>
<dbReference type="NCBIfam" id="TIGR01141">
    <property type="entry name" value="hisC"/>
    <property type="match status" value="1"/>
</dbReference>
<evidence type="ECO:0000313" key="12">
    <source>
        <dbReference type="Proteomes" id="UP000183994"/>
    </source>
</evidence>
<dbReference type="SUPFAM" id="SSF53383">
    <property type="entry name" value="PLP-dependent transferases"/>
    <property type="match status" value="1"/>
</dbReference>
<dbReference type="InterPro" id="IPR050106">
    <property type="entry name" value="HistidinolP_aminotransfase"/>
</dbReference>
<dbReference type="STRING" id="1121393.SAMN02745216_05236"/>
<evidence type="ECO:0000256" key="2">
    <source>
        <dbReference type="ARBA" id="ARBA00005011"/>
    </source>
</evidence>
<comment type="similarity">
    <text evidence="3 9">Belongs to the class-II pyridoxal-phosphate-dependent aminotransferase family. Histidinol-phosphate aminotransferase subfamily.</text>
</comment>
<accession>A0A1M7AWP6</accession>
<dbReference type="Proteomes" id="UP000183994">
    <property type="component" value="Unassembled WGS sequence"/>
</dbReference>
<dbReference type="InterPro" id="IPR015421">
    <property type="entry name" value="PyrdxlP-dep_Trfase_major"/>
</dbReference>
<evidence type="ECO:0000256" key="9">
    <source>
        <dbReference type="HAMAP-Rule" id="MF_01023"/>
    </source>
</evidence>
<evidence type="ECO:0000256" key="7">
    <source>
        <dbReference type="ARBA" id="ARBA00022898"/>
    </source>
</evidence>
<keyword evidence="5 9" id="KW-0032">Aminotransferase</keyword>
<evidence type="ECO:0000256" key="1">
    <source>
        <dbReference type="ARBA" id="ARBA00001933"/>
    </source>
</evidence>
<dbReference type="InterPro" id="IPR004839">
    <property type="entry name" value="Aminotransferase_I/II_large"/>
</dbReference>
<dbReference type="GO" id="GO:0004400">
    <property type="term" value="F:histidinol-phosphate transaminase activity"/>
    <property type="evidence" value="ECO:0007669"/>
    <property type="project" value="UniProtKB-UniRule"/>
</dbReference>
<dbReference type="InterPro" id="IPR015422">
    <property type="entry name" value="PyrdxlP-dep_Trfase_small"/>
</dbReference>
<gene>
    <name evidence="9" type="primary">hisC</name>
    <name evidence="11" type="ORF">SAMN02745216_05236</name>
</gene>
<dbReference type="EC" id="2.6.1.9" evidence="9"/>
<comment type="subunit">
    <text evidence="4 9">Homodimer.</text>
</comment>
<dbReference type="GO" id="GO:0000105">
    <property type="term" value="P:L-histidine biosynthetic process"/>
    <property type="evidence" value="ECO:0007669"/>
    <property type="project" value="UniProtKB-UniRule"/>
</dbReference>
<keyword evidence="9" id="KW-0028">Amino-acid biosynthesis</keyword>
<reference evidence="12" key="1">
    <citation type="submission" date="2016-11" db="EMBL/GenBank/DDBJ databases">
        <authorList>
            <person name="Varghese N."/>
            <person name="Submissions S."/>
        </authorList>
    </citation>
    <scope>NUCLEOTIDE SEQUENCE [LARGE SCALE GENOMIC DNA]</scope>
    <source>
        <strain evidence="12">DSM 16219</strain>
    </source>
</reference>
<keyword evidence="7 9" id="KW-0663">Pyridoxal phosphate</keyword>
<keyword evidence="9" id="KW-0368">Histidine biosynthesis</keyword>
<dbReference type="RefSeq" id="WP_073479183.1">
    <property type="nucleotide sequence ID" value="NZ_FQZU01000074.1"/>
</dbReference>
<evidence type="ECO:0000256" key="8">
    <source>
        <dbReference type="ARBA" id="ARBA00047481"/>
    </source>
</evidence>
<evidence type="ECO:0000256" key="6">
    <source>
        <dbReference type="ARBA" id="ARBA00022679"/>
    </source>
</evidence>
<dbReference type="InterPro" id="IPR005861">
    <property type="entry name" value="HisP_aminotrans"/>
</dbReference>
<dbReference type="EMBL" id="FQZU01000074">
    <property type="protein sequence ID" value="SHL46839.1"/>
    <property type="molecule type" value="Genomic_DNA"/>
</dbReference>
<name>A0A1M7AWP6_9BACT</name>
<dbReference type="PANTHER" id="PTHR43643">
    <property type="entry name" value="HISTIDINOL-PHOSPHATE AMINOTRANSFERASE 2"/>
    <property type="match status" value="1"/>
</dbReference>
<keyword evidence="12" id="KW-1185">Reference proteome</keyword>
<evidence type="ECO:0000313" key="11">
    <source>
        <dbReference type="EMBL" id="SHL46839.1"/>
    </source>
</evidence>
<proteinExistence type="inferred from homology"/>
<protein>
    <recommendedName>
        <fullName evidence="9">Histidinol-phosphate aminotransferase</fullName>
        <ecNumber evidence="9">2.6.1.9</ecNumber>
    </recommendedName>
    <alternativeName>
        <fullName evidence="9">Imidazole acetol-phosphate transaminase</fullName>
    </alternativeName>
</protein>
<dbReference type="HAMAP" id="MF_01023">
    <property type="entry name" value="HisC_aminotrans_2"/>
    <property type="match status" value="1"/>
</dbReference>
<organism evidence="11 12">
    <name type="scientific">Desulfatibacillum alkenivorans DSM 16219</name>
    <dbReference type="NCBI Taxonomy" id="1121393"/>
    <lineage>
        <taxon>Bacteria</taxon>
        <taxon>Pseudomonadati</taxon>
        <taxon>Thermodesulfobacteriota</taxon>
        <taxon>Desulfobacteria</taxon>
        <taxon>Desulfobacterales</taxon>
        <taxon>Desulfatibacillaceae</taxon>
        <taxon>Desulfatibacillum</taxon>
    </lineage>
</organism>
<comment type="catalytic activity">
    <reaction evidence="8 9">
        <text>L-histidinol phosphate + 2-oxoglutarate = 3-(imidazol-4-yl)-2-oxopropyl phosphate + L-glutamate</text>
        <dbReference type="Rhea" id="RHEA:23744"/>
        <dbReference type="ChEBI" id="CHEBI:16810"/>
        <dbReference type="ChEBI" id="CHEBI:29985"/>
        <dbReference type="ChEBI" id="CHEBI:57766"/>
        <dbReference type="ChEBI" id="CHEBI:57980"/>
        <dbReference type="EC" id="2.6.1.9"/>
    </reaction>
</comment>